<proteinExistence type="inferred from homology"/>
<feature type="active site" description="Proton donor" evidence="6">
    <location>
        <position position="112"/>
    </location>
</feature>
<dbReference type="InterPro" id="IPR036477">
    <property type="entry name" value="Formyl_transf_N_sf"/>
</dbReference>
<dbReference type="PROSITE" id="PS00373">
    <property type="entry name" value="GART"/>
    <property type="match status" value="1"/>
</dbReference>
<dbReference type="InterPro" id="IPR001555">
    <property type="entry name" value="GART_AS"/>
</dbReference>
<comment type="catalytic activity">
    <reaction evidence="5 6">
        <text>N(1)-(5-phospho-beta-D-ribosyl)glycinamide + (6R)-10-formyltetrahydrofolate = N(2)-formyl-N(1)-(5-phospho-beta-D-ribosyl)glycinamide + (6S)-5,6,7,8-tetrahydrofolate + H(+)</text>
        <dbReference type="Rhea" id="RHEA:15053"/>
        <dbReference type="ChEBI" id="CHEBI:15378"/>
        <dbReference type="ChEBI" id="CHEBI:57453"/>
        <dbReference type="ChEBI" id="CHEBI:143788"/>
        <dbReference type="ChEBI" id="CHEBI:147286"/>
        <dbReference type="ChEBI" id="CHEBI:195366"/>
        <dbReference type="EC" id="2.1.2.2"/>
    </reaction>
</comment>
<evidence type="ECO:0000256" key="3">
    <source>
        <dbReference type="ARBA" id="ARBA00022755"/>
    </source>
</evidence>
<dbReference type="EC" id="2.1.2.2" evidence="6"/>
<protein>
    <recommendedName>
        <fullName evidence="6">Phosphoribosylglycinamide formyltransferase</fullName>
        <ecNumber evidence="6">2.1.2.2</ecNumber>
    </recommendedName>
    <alternativeName>
        <fullName evidence="6">5'-phosphoribosylglycinamide transformylase</fullName>
    </alternativeName>
    <alternativeName>
        <fullName evidence="6">GAR transformylase</fullName>
        <shortName evidence="6">GART</shortName>
    </alternativeName>
</protein>
<dbReference type="InterPro" id="IPR002376">
    <property type="entry name" value="Formyl_transf_N"/>
</dbReference>
<dbReference type="RefSeq" id="WP_370396936.1">
    <property type="nucleotide sequence ID" value="NZ_JALBUT010000004.1"/>
</dbReference>
<evidence type="ECO:0000259" key="7">
    <source>
        <dbReference type="Pfam" id="PF00551"/>
    </source>
</evidence>
<evidence type="ECO:0000256" key="1">
    <source>
        <dbReference type="ARBA" id="ARBA00005054"/>
    </source>
</evidence>
<comment type="caution">
    <text evidence="6">Lacks conserved residue(s) required for the propagation of feature annotation.</text>
</comment>
<keyword evidence="3 6" id="KW-0658">Purine biosynthesis</keyword>
<dbReference type="CDD" id="cd08645">
    <property type="entry name" value="FMT_core_GART"/>
    <property type="match status" value="1"/>
</dbReference>
<name>A0ABU4WG03_9BACT</name>
<feature type="domain" description="Formyl transferase N-terminal" evidence="7">
    <location>
        <begin position="3"/>
        <end position="185"/>
    </location>
</feature>
<dbReference type="Pfam" id="PF00551">
    <property type="entry name" value="Formyl_trans_N"/>
    <property type="match status" value="1"/>
</dbReference>
<dbReference type="NCBIfam" id="TIGR00639">
    <property type="entry name" value="PurN"/>
    <property type="match status" value="1"/>
</dbReference>
<dbReference type="EMBL" id="JALBUT010000004">
    <property type="protein sequence ID" value="MDX8415488.1"/>
    <property type="molecule type" value="Genomic_DNA"/>
</dbReference>
<dbReference type="PANTHER" id="PTHR43369:SF2">
    <property type="entry name" value="PHOSPHORIBOSYLGLYCINAMIDE FORMYLTRANSFERASE"/>
    <property type="match status" value="1"/>
</dbReference>
<evidence type="ECO:0000313" key="9">
    <source>
        <dbReference type="Proteomes" id="UP001275932"/>
    </source>
</evidence>
<dbReference type="InterPro" id="IPR004607">
    <property type="entry name" value="GART"/>
</dbReference>
<gene>
    <name evidence="6 8" type="primary">purN</name>
    <name evidence="8" type="ORF">MOX91_04740</name>
</gene>
<dbReference type="SUPFAM" id="SSF53328">
    <property type="entry name" value="Formyltransferase"/>
    <property type="match status" value="1"/>
</dbReference>
<dbReference type="PANTHER" id="PTHR43369">
    <property type="entry name" value="PHOSPHORIBOSYLGLYCINAMIDE FORMYLTRANSFERASE"/>
    <property type="match status" value="1"/>
</dbReference>
<evidence type="ECO:0000256" key="2">
    <source>
        <dbReference type="ARBA" id="ARBA00022679"/>
    </source>
</evidence>
<feature type="binding site" evidence="6">
    <location>
        <position position="110"/>
    </location>
    <ligand>
        <name>(6R)-10-formyltetrahydrofolate</name>
        <dbReference type="ChEBI" id="CHEBI:195366"/>
    </ligand>
</feature>
<feature type="binding site" evidence="6">
    <location>
        <begin position="12"/>
        <end position="14"/>
    </location>
    <ligand>
        <name>N(1)-(5-phospho-beta-D-ribosyl)glycinamide</name>
        <dbReference type="ChEBI" id="CHEBI:143788"/>
    </ligand>
</feature>
<feature type="site" description="Raises pKa of active site His" evidence="6">
    <location>
        <position position="148"/>
    </location>
</feature>
<reference evidence="8 9" key="1">
    <citation type="submission" date="2022-03" db="EMBL/GenBank/DDBJ databases">
        <title>Novel taxa within the pig intestine.</title>
        <authorList>
            <person name="Wylensek D."/>
            <person name="Bishof K."/>
            <person name="Afrizal A."/>
            <person name="Clavel T."/>
        </authorList>
    </citation>
    <scope>NUCLEOTIDE SEQUENCE [LARGE SCALE GENOMIC DNA]</scope>
    <source>
        <strain evidence="8 9">CLA-KB-P66</strain>
    </source>
</reference>
<evidence type="ECO:0000256" key="5">
    <source>
        <dbReference type="ARBA" id="ARBA00047664"/>
    </source>
</evidence>
<sequence>MIKTVILASGKGSNAKKILECQKLGKLPNIEIVALISDKEDANALKIAKEFGVKSVYLDPMRKGAFFSEEGAKFYLENLEFLCADFIVLAGFMRILPPSITSKYANKIINLHPSLLPSFKGKDAIKQAFDCGVKITGCTVHFVNDELDGGKIIDQKAVEIMPEDTLESLEEKVHAAEHVLLPSVIAKIGEGKIPLGK</sequence>
<comment type="function">
    <text evidence="6">Catalyzes the transfer of a formyl group from 10-formyltetrahydrofolate to 5-phospho-ribosyl-glycinamide (GAR), producing 5-phospho-ribosyl-N-formylglycinamide (FGAR) and tetrahydrofolate.</text>
</comment>
<organism evidence="8 9">
    <name type="scientific">Intestinicryptomonas porci</name>
    <dbReference type="NCBI Taxonomy" id="2926320"/>
    <lineage>
        <taxon>Bacteria</taxon>
        <taxon>Pseudomonadati</taxon>
        <taxon>Verrucomicrobiota</taxon>
        <taxon>Opitutia</taxon>
        <taxon>Opitutales</taxon>
        <taxon>Intestinicryptomonaceae</taxon>
        <taxon>Intestinicryptomonas</taxon>
    </lineage>
</organism>
<keyword evidence="9" id="KW-1185">Reference proteome</keyword>
<comment type="similarity">
    <text evidence="4 6">Belongs to the GART family.</text>
</comment>
<dbReference type="HAMAP" id="MF_01930">
    <property type="entry name" value="PurN"/>
    <property type="match status" value="1"/>
</dbReference>
<dbReference type="GO" id="GO:0004644">
    <property type="term" value="F:phosphoribosylglycinamide formyltransferase activity"/>
    <property type="evidence" value="ECO:0007669"/>
    <property type="project" value="UniProtKB-EC"/>
</dbReference>
<dbReference type="Gene3D" id="3.40.50.170">
    <property type="entry name" value="Formyl transferase, N-terminal domain"/>
    <property type="match status" value="1"/>
</dbReference>
<evidence type="ECO:0000313" key="8">
    <source>
        <dbReference type="EMBL" id="MDX8415488.1"/>
    </source>
</evidence>
<accession>A0ABU4WG03</accession>
<evidence type="ECO:0000256" key="4">
    <source>
        <dbReference type="ARBA" id="ARBA00038440"/>
    </source>
</evidence>
<feature type="binding site" evidence="6">
    <location>
        <begin position="93"/>
        <end position="96"/>
    </location>
    <ligand>
        <name>(6R)-10-formyltetrahydrofolate</name>
        <dbReference type="ChEBI" id="CHEBI:195366"/>
    </ligand>
</feature>
<keyword evidence="2 6" id="KW-0808">Transferase</keyword>
<evidence type="ECO:0000256" key="6">
    <source>
        <dbReference type="HAMAP-Rule" id="MF_01930"/>
    </source>
</evidence>
<comment type="caution">
    <text evidence="8">The sequence shown here is derived from an EMBL/GenBank/DDBJ whole genome shotgun (WGS) entry which is preliminary data.</text>
</comment>
<dbReference type="Proteomes" id="UP001275932">
    <property type="component" value="Unassembled WGS sequence"/>
</dbReference>
<comment type="pathway">
    <text evidence="1 6">Purine metabolism; IMP biosynthesis via de novo pathway; N(2)-formyl-N(1)-(5-phospho-D-ribosyl)glycinamide from N(1)-(5-phospho-D-ribosyl)glycinamide (10-formyl THF route): step 1/1.</text>
</comment>